<dbReference type="Pfam" id="PF13411">
    <property type="entry name" value="MerR_1"/>
    <property type="match status" value="1"/>
</dbReference>
<evidence type="ECO:0000259" key="1">
    <source>
        <dbReference type="Pfam" id="PF13411"/>
    </source>
</evidence>
<dbReference type="AlphaFoldDB" id="A0A1F7FKY5"/>
<organism evidence="2 3">
    <name type="scientific">Candidatus Raymondbacteria bacterium RIFOXYD12_FULL_49_13</name>
    <dbReference type="NCBI Taxonomy" id="1817890"/>
    <lineage>
        <taxon>Bacteria</taxon>
        <taxon>Raymondiibacteriota</taxon>
    </lineage>
</organism>
<dbReference type="GO" id="GO:0006355">
    <property type="term" value="P:regulation of DNA-templated transcription"/>
    <property type="evidence" value="ECO:0007669"/>
    <property type="project" value="InterPro"/>
</dbReference>
<dbReference type="InterPro" id="IPR000551">
    <property type="entry name" value="MerR-type_HTH_dom"/>
</dbReference>
<accession>A0A1F7FKY5</accession>
<dbReference type="EMBL" id="MFYX01000011">
    <property type="protein sequence ID" value="OGK07298.1"/>
    <property type="molecule type" value="Genomic_DNA"/>
</dbReference>
<name>A0A1F7FKY5_UNCRA</name>
<dbReference type="GO" id="GO:0003677">
    <property type="term" value="F:DNA binding"/>
    <property type="evidence" value="ECO:0007669"/>
    <property type="project" value="InterPro"/>
</dbReference>
<protein>
    <recommendedName>
        <fullName evidence="1">HTH merR-type domain-containing protein</fullName>
    </recommendedName>
</protein>
<proteinExistence type="predicted"/>
<reference evidence="2 3" key="1">
    <citation type="journal article" date="2016" name="Nat. Commun.">
        <title>Thousands of microbial genomes shed light on interconnected biogeochemical processes in an aquifer system.</title>
        <authorList>
            <person name="Anantharaman K."/>
            <person name="Brown C.T."/>
            <person name="Hug L.A."/>
            <person name="Sharon I."/>
            <person name="Castelle C.J."/>
            <person name="Probst A.J."/>
            <person name="Thomas B.C."/>
            <person name="Singh A."/>
            <person name="Wilkins M.J."/>
            <person name="Karaoz U."/>
            <person name="Brodie E.L."/>
            <person name="Williams K.H."/>
            <person name="Hubbard S.S."/>
            <person name="Banfield J.F."/>
        </authorList>
    </citation>
    <scope>NUCLEOTIDE SEQUENCE [LARGE SCALE GENOMIC DNA]</scope>
</reference>
<dbReference type="Proteomes" id="UP000179243">
    <property type="component" value="Unassembled WGS sequence"/>
</dbReference>
<dbReference type="InterPro" id="IPR009061">
    <property type="entry name" value="DNA-bd_dom_put_sf"/>
</dbReference>
<comment type="caution">
    <text evidence="2">The sequence shown here is derived from an EMBL/GenBank/DDBJ whole genome shotgun (WGS) entry which is preliminary data.</text>
</comment>
<evidence type="ECO:0000313" key="3">
    <source>
        <dbReference type="Proteomes" id="UP000179243"/>
    </source>
</evidence>
<gene>
    <name evidence="2" type="ORF">A2519_14320</name>
</gene>
<dbReference type="SUPFAM" id="SSF46955">
    <property type="entry name" value="Putative DNA-binding domain"/>
    <property type="match status" value="1"/>
</dbReference>
<sequence>MEKYLTTGQVAKNLRVSISTVKRWIGSEKILSDRVNNSNGWRLFTEKDLEKLKVYKREKRRNGKKFNSHTLTPVGRG</sequence>
<feature type="domain" description="HTH merR-type" evidence="1">
    <location>
        <begin position="6"/>
        <end position="60"/>
    </location>
</feature>
<evidence type="ECO:0000313" key="2">
    <source>
        <dbReference type="EMBL" id="OGK07298.1"/>
    </source>
</evidence>
<dbReference type="Gene3D" id="1.10.1660.10">
    <property type="match status" value="1"/>
</dbReference>